<proteinExistence type="predicted"/>
<protein>
    <submittedName>
        <fullName evidence="1">Uncharacterized protein</fullName>
    </submittedName>
</protein>
<dbReference type="EMBL" id="CM011678">
    <property type="protein sequence ID" value="TMS19759.1"/>
    <property type="molecule type" value="Genomic_DNA"/>
</dbReference>
<accession>A0ACD3RM31</accession>
<comment type="caution">
    <text evidence="1">The sequence shown here is derived from an EMBL/GenBank/DDBJ whole genome shotgun (WGS) entry which is preliminary data.</text>
</comment>
<sequence>MSARAGGRARSLHSLALVLLEGLALLLSTLGKTEALNRDHEGLLPPEKHAGQSSLYDKLPNAHCDSRTSSQREDLHFKEAHTLLELDRRANESQCAMAALNDVRQYLSVEGGQVAVFDATNTTRERRGTIVKFAEQNGFKVFFVESVCEDPDVIAQNIVRVKLDSPDYIHCNTEEAVEDFMERIKCYESSYQPLDEVLDRDLSYIKIMDVGRRYLVNRVLDHIQSRIVYYLMNIHITPRSIYLCRHGESDLNIKGRIGGDSGLSGRGKEFAKSLRKFIQEQNIKDLKVWTSQMKRTIQTAECLGVPYEQWKSLNEIDAGVCEEMMYEEIQEHYPLEFALRDQDKYRYRYPKGESYEDLVQRLEPVIMELERQENILVVCHQAVMRCLLAYFLDKTADELPYLKCPLHTVLKLTPMAYGCKVESIYLGVDSVNTHRERPENVNVQRTTDDALQTVPLHF</sequence>
<keyword evidence="2" id="KW-1185">Reference proteome</keyword>
<organism evidence="1 2">
    <name type="scientific">Larimichthys crocea</name>
    <name type="common">Large yellow croaker</name>
    <name type="synonym">Pseudosciaena crocea</name>
    <dbReference type="NCBI Taxonomy" id="215358"/>
    <lineage>
        <taxon>Eukaryota</taxon>
        <taxon>Metazoa</taxon>
        <taxon>Chordata</taxon>
        <taxon>Craniata</taxon>
        <taxon>Vertebrata</taxon>
        <taxon>Euteleostomi</taxon>
        <taxon>Actinopterygii</taxon>
        <taxon>Neopterygii</taxon>
        <taxon>Teleostei</taxon>
        <taxon>Neoteleostei</taxon>
        <taxon>Acanthomorphata</taxon>
        <taxon>Eupercaria</taxon>
        <taxon>Sciaenidae</taxon>
        <taxon>Larimichthys</taxon>
    </lineage>
</organism>
<reference evidence="1" key="1">
    <citation type="submission" date="2018-11" db="EMBL/GenBank/DDBJ databases">
        <title>The sequence and de novo assembly of Larimichthys crocea genome using PacBio and Hi-C technologies.</title>
        <authorList>
            <person name="Xu P."/>
            <person name="Chen B."/>
            <person name="Zhou Z."/>
            <person name="Ke Q."/>
            <person name="Wu Y."/>
            <person name="Bai H."/>
            <person name="Pu F."/>
        </authorList>
    </citation>
    <scope>NUCLEOTIDE SEQUENCE</scope>
    <source>
        <tissue evidence="1">Muscle</tissue>
    </source>
</reference>
<name>A0ACD3RM31_LARCR</name>
<evidence type="ECO:0000313" key="2">
    <source>
        <dbReference type="Proteomes" id="UP000793456"/>
    </source>
</evidence>
<dbReference type="Proteomes" id="UP000793456">
    <property type="component" value="Chromosome V"/>
</dbReference>
<evidence type="ECO:0000313" key="1">
    <source>
        <dbReference type="EMBL" id="TMS19759.1"/>
    </source>
</evidence>
<gene>
    <name evidence="1" type="ORF">E3U43_004080</name>
</gene>